<reference evidence="1" key="1">
    <citation type="submission" date="2024-07" db="EMBL/GenBank/DDBJ databases">
        <authorList>
            <person name="Kim Y.J."/>
            <person name="Jeong J.Y."/>
        </authorList>
    </citation>
    <scope>NUCLEOTIDE SEQUENCE</scope>
    <source>
        <strain evidence="1">GIHE-MW2</strain>
    </source>
</reference>
<dbReference type="AlphaFoldDB" id="A0AAU8J7R9"/>
<protein>
    <submittedName>
        <fullName evidence="1">Uncharacterized protein</fullName>
    </submittedName>
</protein>
<dbReference type="RefSeq" id="WP_156331703.1">
    <property type="nucleotide sequence ID" value="NZ_CP159837.1"/>
</dbReference>
<gene>
    <name evidence="1" type="ORF">ABWT76_003447</name>
</gene>
<sequence length="151" mass="17350">MRTTDLSDYAIENSILKGIEYQWIREVNVYGLDSSNLCKAQLIMTIDWEQHNLQIANGKATVVITEDGRTWKDNTALELREAIKLFMDYAKANNLKAKCHTRYAPGVNHEEADRVLGMVDAEPIQWNAKARGFDCYIQEVEELRVGFYCVD</sequence>
<organism evidence="1">
    <name type="scientific">Planktothricoides raciborskii GIHE-MW2</name>
    <dbReference type="NCBI Taxonomy" id="2792601"/>
    <lineage>
        <taxon>Bacteria</taxon>
        <taxon>Bacillati</taxon>
        <taxon>Cyanobacteriota</taxon>
        <taxon>Cyanophyceae</taxon>
        <taxon>Oscillatoriophycideae</taxon>
        <taxon>Oscillatoriales</taxon>
        <taxon>Oscillatoriaceae</taxon>
        <taxon>Planktothricoides</taxon>
    </lineage>
</organism>
<accession>A0AAU8J7R9</accession>
<evidence type="ECO:0000313" key="1">
    <source>
        <dbReference type="EMBL" id="XCM34808.1"/>
    </source>
</evidence>
<dbReference type="EMBL" id="CP159837">
    <property type="protein sequence ID" value="XCM34808.1"/>
    <property type="molecule type" value="Genomic_DNA"/>
</dbReference>
<name>A0AAU8J7R9_9CYAN</name>
<proteinExistence type="predicted"/>